<feature type="active site" description="Proton donor" evidence="6">
    <location>
        <position position="20"/>
    </location>
</feature>
<comment type="subunit">
    <text evidence="6">Homodecamer.</text>
</comment>
<sequence>MRLAKLLNAPLTQVLSRLGHTDEITLADAGLPIAHEHQRLDLALCRGVPDLLTTLDLVLGEVAIESVILAEEIRQISPAFYQQLLLRLSERQLPVHFVSHAEFKQRSQHSKAVVRTGECTPYANIILCTGVAFAEQA</sequence>
<dbReference type="EMBL" id="JBHLZN010000004">
    <property type="protein sequence ID" value="MFB9887364.1"/>
    <property type="molecule type" value="Genomic_DNA"/>
</dbReference>
<feature type="binding site" evidence="6">
    <location>
        <begin position="122"/>
        <end position="124"/>
    </location>
    <ligand>
        <name>substrate</name>
    </ligand>
</feature>
<dbReference type="InterPro" id="IPR007721">
    <property type="entry name" value="RbsD_FucU"/>
</dbReference>
<dbReference type="EC" id="5.4.99.62" evidence="2 6"/>
<keyword evidence="4 6" id="KW-0413">Isomerase</keyword>
<dbReference type="GO" id="GO:0062193">
    <property type="term" value="F:D-ribose pyranase activity"/>
    <property type="evidence" value="ECO:0007669"/>
    <property type="project" value="UniProtKB-EC"/>
</dbReference>
<dbReference type="NCBIfam" id="NF008761">
    <property type="entry name" value="PRK11797.1"/>
    <property type="match status" value="1"/>
</dbReference>
<protein>
    <recommendedName>
        <fullName evidence="2 6">D-ribose pyranase</fullName>
        <ecNumber evidence="2 6">5.4.99.62</ecNumber>
    </recommendedName>
</protein>
<proteinExistence type="inferred from homology"/>
<comment type="function">
    <text evidence="6">Catalyzes the interconversion of beta-pyran and beta-furan forms of D-ribose.</text>
</comment>
<accession>A0ABV5ZDJ5</accession>
<evidence type="ECO:0000256" key="1">
    <source>
        <dbReference type="ARBA" id="ARBA00000223"/>
    </source>
</evidence>
<dbReference type="HAMAP" id="MF_01661">
    <property type="entry name" value="D_rib_pyranase"/>
    <property type="match status" value="1"/>
</dbReference>
<feature type="binding site" evidence="6">
    <location>
        <position position="100"/>
    </location>
    <ligand>
        <name>substrate</name>
    </ligand>
</feature>
<evidence type="ECO:0000256" key="3">
    <source>
        <dbReference type="ARBA" id="ARBA00022490"/>
    </source>
</evidence>
<feature type="binding site" evidence="6">
    <location>
        <position position="28"/>
    </location>
    <ligand>
        <name>substrate</name>
    </ligand>
</feature>
<evidence type="ECO:0000256" key="5">
    <source>
        <dbReference type="ARBA" id="ARBA00023277"/>
    </source>
</evidence>
<evidence type="ECO:0000256" key="4">
    <source>
        <dbReference type="ARBA" id="ARBA00023235"/>
    </source>
</evidence>
<gene>
    <name evidence="6 7" type="primary">rbsD</name>
    <name evidence="7" type="ORF">ACFFLH_13165</name>
</gene>
<comment type="pathway">
    <text evidence="6">Carbohydrate metabolism; D-ribose degradation; D-ribose 5-phosphate from beta-D-ribopyranose: step 1/2.</text>
</comment>
<evidence type="ECO:0000313" key="8">
    <source>
        <dbReference type="Proteomes" id="UP001589628"/>
    </source>
</evidence>
<name>A0ABV5ZDJ5_9GAMM</name>
<evidence type="ECO:0000256" key="6">
    <source>
        <dbReference type="HAMAP-Rule" id="MF_01661"/>
    </source>
</evidence>
<dbReference type="SUPFAM" id="SSF102546">
    <property type="entry name" value="RbsD-like"/>
    <property type="match status" value="1"/>
</dbReference>
<dbReference type="InterPro" id="IPR023064">
    <property type="entry name" value="D-ribose_pyranase"/>
</dbReference>
<evidence type="ECO:0000313" key="7">
    <source>
        <dbReference type="EMBL" id="MFB9887364.1"/>
    </source>
</evidence>
<dbReference type="PANTHER" id="PTHR37831:SF1">
    <property type="entry name" value="D-RIBOSE PYRANASE"/>
    <property type="match status" value="1"/>
</dbReference>
<dbReference type="Gene3D" id="3.40.1650.10">
    <property type="entry name" value="RbsD-like domain"/>
    <property type="match status" value="1"/>
</dbReference>
<organism evidence="7 8">
    <name type="scientific">Balneatrix alpica</name>
    <dbReference type="NCBI Taxonomy" id="75684"/>
    <lineage>
        <taxon>Bacteria</taxon>
        <taxon>Pseudomonadati</taxon>
        <taxon>Pseudomonadota</taxon>
        <taxon>Gammaproteobacteria</taxon>
        <taxon>Oceanospirillales</taxon>
        <taxon>Balneatrichaceae</taxon>
        <taxon>Balneatrix</taxon>
    </lineage>
</organism>
<keyword evidence="8" id="KW-1185">Reference proteome</keyword>
<dbReference type="RefSeq" id="WP_027314072.1">
    <property type="nucleotide sequence ID" value="NZ_JAUESS010000006.1"/>
</dbReference>
<comment type="subcellular location">
    <subcellularLocation>
        <location evidence="6">Cytoplasm</location>
    </subcellularLocation>
</comment>
<keyword evidence="5 6" id="KW-0119">Carbohydrate metabolism</keyword>
<comment type="similarity">
    <text evidence="6">Belongs to the RbsD / FucU family. RbsD subfamily.</text>
</comment>
<dbReference type="InterPro" id="IPR023750">
    <property type="entry name" value="RbsD-like_sf"/>
</dbReference>
<dbReference type="Proteomes" id="UP001589628">
    <property type="component" value="Unassembled WGS sequence"/>
</dbReference>
<dbReference type="Pfam" id="PF05025">
    <property type="entry name" value="RbsD_FucU"/>
    <property type="match status" value="1"/>
</dbReference>
<dbReference type="PANTHER" id="PTHR37831">
    <property type="entry name" value="D-RIBOSE PYRANASE"/>
    <property type="match status" value="1"/>
</dbReference>
<keyword evidence="3 6" id="KW-0963">Cytoplasm</keyword>
<comment type="caution">
    <text evidence="7">The sequence shown here is derived from an EMBL/GenBank/DDBJ whole genome shotgun (WGS) entry which is preliminary data.</text>
</comment>
<comment type="catalytic activity">
    <reaction evidence="1 6">
        <text>beta-D-ribopyranose = beta-D-ribofuranose</text>
        <dbReference type="Rhea" id="RHEA:25432"/>
        <dbReference type="ChEBI" id="CHEBI:27476"/>
        <dbReference type="ChEBI" id="CHEBI:47002"/>
        <dbReference type="EC" id="5.4.99.62"/>
    </reaction>
</comment>
<evidence type="ECO:0000256" key="2">
    <source>
        <dbReference type="ARBA" id="ARBA00012862"/>
    </source>
</evidence>
<reference evidence="7 8" key="1">
    <citation type="submission" date="2024-09" db="EMBL/GenBank/DDBJ databases">
        <authorList>
            <person name="Sun Q."/>
            <person name="Mori K."/>
        </authorList>
    </citation>
    <scope>NUCLEOTIDE SEQUENCE [LARGE SCALE GENOMIC DNA]</scope>
    <source>
        <strain evidence="7 8">ATCC 51285</strain>
    </source>
</reference>